<protein>
    <submittedName>
        <fullName evidence="2">Cytochrome b562</fullName>
    </submittedName>
</protein>
<evidence type="ECO:0000256" key="1">
    <source>
        <dbReference type="SAM" id="SignalP"/>
    </source>
</evidence>
<accession>A0ABU9G8K6</accession>
<dbReference type="Pfam" id="PF07361">
    <property type="entry name" value="Cytochrom_B562"/>
    <property type="match status" value="1"/>
</dbReference>
<evidence type="ECO:0000313" key="2">
    <source>
        <dbReference type="EMBL" id="MEL0613757.1"/>
    </source>
</evidence>
<organism evidence="2 3">
    <name type="scientific">Marinomonas arenicola</name>
    <dbReference type="NCBI Taxonomy" id="569601"/>
    <lineage>
        <taxon>Bacteria</taxon>
        <taxon>Pseudomonadati</taxon>
        <taxon>Pseudomonadota</taxon>
        <taxon>Gammaproteobacteria</taxon>
        <taxon>Oceanospirillales</taxon>
        <taxon>Oceanospirillaceae</taxon>
        <taxon>Marinomonas</taxon>
    </lineage>
</organism>
<dbReference type="RefSeq" id="WP_341564978.1">
    <property type="nucleotide sequence ID" value="NZ_JBAKAQ010000006.1"/>
</dbReference>
<feature type="signal peptide" evidence="1">
    <location>
        <begin position="1"/>
        <end position="21"/>
    </location>
</feature>
<dbReference type="Gene3D" id="1.20.120.10">
    <property type="entry name" value="Cytochrome c/b562"/>
    <property type="match status" value="1"/>
</dbReference>
<reference evidence="2 3" key="1">
    <citation type="submission" date="2024-02" db="EMBL/GenBank/DDBJ databases">
        <title>Bacteria isolated from the canopy kelp, Nereocystis luetkeana.</title>
        <authorList>
            <person name="Pfister C.A."/>
            <person name="Younker I.T."/>
            <person name="Light S.H."/>
        </authorList>
    </citation>
    <scope>NUCLEOTIDE SEQUENCE [LARGE SCALE GENOMIC DNA]</scope>
    <source>
        <strain evidence="2 3">TI.4.07</strain>
    </source>
</reference>
<keyword evidence="1" id="KW-0732">Signal</keyword>
<sequence>MYKRLFIGALATLAFSTNVLAHGACEGRPLHHDMENIKTELKGMASSLKSGDNKQAAKKVEQVIALFKDARSQTPYLFVEKKLSGDALAKETAEYQSVIDDTIQVFSSLETALENNDSAKIKTLMGEIGKQKHIGHSTFKADC</sequence>
<name>A0ABU9G8K6_9GAMM</name>
<gene>
    <name evidence="2" type="ORF">V6242_11430</name>
</gene>
<proteinExistence type="predicted"/>
<dbReference type="EMBL" id="JBAKAR010000008">
    <property type="protein sequence ID" value="MEL0613757.1"/>
    <property type="molecule type" value="Genomic_DNA"/>
</dbReference>
<dbReference type="InterPro" id="IPR009155">
    <property type="entry name" value="Cyt_b562"/>
</dbReference>
<dbReference type="Proteomes" id="UP001379949">
    <property type="component" value="Unassembled WGS sequence"/>
</dbReference>
<evidence type="ECO:0000313" key="3">
    <source>
        <dbReference type="Proteomes" id="UP001379949"/>
    </source>
</evidence>
<feature type="chain" id="PRO_5046041956" evidence="1">
    <location>
        <begin position="22"/>
        <end position="143"/>
    </location>
</feature>
<comment type="caution">
    <text evidence="2">The sequence shown here is derived from an EMBL/GenBank/DDBJ whole genome shotgun (WGS) entry which is preliminary data.</text>
</comment>
<keyword evidence="3" id="KW-1185">Reference proteome</keyword>